<dbReference type="Proteomes" id="UP000317180">
    <property type="component" value="Unassembled WGS sequence"/>
</dbReference>
<proteinExistence type="inferred from homology"/>
<evidence type="ECO:0000313" key="11">
    <source>
        <dbReference type="EMBL" id="GED27805.1"/>
    </source>
</evidence>
<feature type="transmembrane region" description="Helical" evidence="9">
    <location>
        <begin position="100"/>
        <end position="121"/>
    </location>
</feature>
<dbReference type="EMBL" id="BJOD01000050">
    <property type="protein sequence ID" value="GED27805.1"/>
    <property type="molecule type" value="Genomic_DNA"/>
</dbReference>
<feature type="transmembrane region" description="Helical" evidence="9">
    <location>
        <begin position="420"/>
        <end position="440"/>
    </location>
</feature>
<gene>
    <name evidence="11" type="ORF">BAG01nite_39070</name>
    <name evidence="12" type="ORF">EB820_22495</name>
</gene>
<protein>
    <submittedName>
        <fullName evidence="12">Sodium:proton antiporter</fullName>
    </submittedName>
</protein>
<comment type="caution">
    <text evidence="12">The sequence shown here is derived from an EMBL/GenBank/DDBJ whole genome shotgun (WGS) entry which is preliminary data.</text>
</comment>
<evidence type="ECO:0000256" key="8">
    <source>
        <dbReference type="ARBA" id="ARBA00038435"/>
    </source>
</evidence>
<accession>A0A3M8AF63</accession>
<dbReference type="GeneID" id="82809834"/>
<dbReference type="InterPro" id="IPR018461">
    <property type="entry name" value="Na/H_Antiport_NhaC-like_C"/>
</dbReference>
<feature type="transmembrane region" description="Helical" evidence="9">
    <location>
        <begin position="393"/>
        <end position="413"/>
    </location>
</feature>
<evidence type="ECO:0000256" key="1">
    <source>
        <dbReference type="ARBA" id="ARBA00004651"/>
    </source>
</evidence>
<dbReference type="Pfam" id="PF03553">
    <property type="entry name" value="Na_H_antiporter"/>
    <property type="match status" value="1"/>
</dbReference>
<evidence type="ECO:0000256" key="4">
    <source>
        <dbReference type="ARBA" id="ARBA00022475"/>
    </source>
</evidence>
<keyword evidence="4" id="KW-1003">Cell membrane</keyword>
<organism evidence="12 13">
    <name type="scientific">Brevibacillus agri</name>
    <dbReference type="NCBI Taxonomy" id="51101"/>
    <lineage>
        <taxon>Bacteria</taxon>
        <taxon>Bacillati</taxon>
        <taxon>Bacillota</taxon>
        <taxon>Bacilli</taxon>
        <taxon>Bacillales</taxon>
        <taxon>Paenibacillaceae</taxon>
        <taxon>Brevibacillus</taxon>
    </lineage>
</organism>
<evidence type="ECO:0000256" key="5">
    <source>
        <dbReference type="ARBA" id="ARBA00022692"/>
    </source>
</evidence>
<keyword evidence="7 9" id="KW-0472">Membrane</keyword>
<dbReference type="PANTHER" id="PTHR33451:SF3">
    <property type="entry name" value="MALATE-2H(+)_NA(+)-LACTATE ANTIPORTER"/>
    <property type="match status" value="1"/>
</dbReference>
<feature type="domain" description="Na+/H+ antiporter NhaC-like C-terminal" evidence="10">
    <location>
        <begin position="193"/>
        <end position="435"/>
    </location>
</feature>
<keyword evidence="2" id="KW-0813">Transport</keyword>
<feature type="transmembrane region" description="Helical" evidence="9">
    <location>
        <begin position="186"/>
        <end position="204"/>
    </location>
</feature>
<dbReference type="Proteomes" id="UP000276178">
    <property type="component" value="Unassembled WGS sequence"/>
</dbReference>
<dbReference type="RefSeq" id="WP_005826930.1">
    <property type="nucleotide sequence ID" value="NZ_BJOD01000050.1"/>
</dbReference>
<evidence type="ECO:0000256" key="9">
    <source>
        <dbReference type="SAM" id="Phobius"/>
    </source>
</evidence>
<reference evidence="12 13" key="1">
    <citation type="submission" date="2018-10" db="EMBL/GenBank/DDBJ databases">
        <title>Phylogenomics of Brevibacillus.</title>
        <authorList>
            <person name="Dunlap C."/>
        </authorList>
    </citation>
    <scope>NUCLEOTIDE SEQUENCE [LARGE SCALE GENOMIC DNA]</scope>
    <source>
        <strain evidence="12 13">NRRL NRS 1219</strain>
    </source>
</reference>
<dbReference type="GO" id="GO:0015297">
    <property type="term" value="F:antiporter activity"/>
    <property type="evidence" value="ECO:0007669"/>
    <property type="project" value="UniProtKB-KW"/>
</dbReference>
<comment type="subcellular location">
    <subcellularLocation>
        <location evidence="1">Cell membrane</location>
        <topology evidence="1">Multi-pass membrane protein</topology>
    </subcellularLocation>
</comment>
<keyword evidence="14" id="KW-1185">Reference proteome</keyword>
<feature type="transmembrane region" description="Helical" evidence="9">
    <location>
        <begin position="339"/>
        <end position="361"/>
    </location>
</feature>
<feature type="transmembrane region" description="Helical" evidence="9">
    <location>
        <begin position="224"/>
        <end position="243"/>
    </location>
</feature>
<feature type="transmembrane region" description="Helical" evidence="9">
    <location>
        <begin position="12"/>
        <end position="45"/>
    </location>
</feature>
<dbReference type="EMBL" id="RHHN01000077">
    <property type="protein sequence ID" value="RNB49864.1"/>
    <property type="molecule type" value="Genomic_DNA"/>
</dbReference>
<evidence type="ECO:0000256" key="2">
    <source>
        <dbReference type="ARBA" id="ARBA00022448"/>
    </source>
</evidence>
<dbReference type="InterPro" id="IPR052180">
    <property type="entry name" value="NhaC_Na-H+_Antiporter"/>
</dbReference>
<evidence type="ECO:0000313" key="13">
    <source>
        <dbReference type="Proteomes" id="UP000276178"/>
    </source>
</evidence>
<evidence type="ECO:0000256" key="6">
    <source>
        <dbReference type="ARBA" id="ARBA00022989"/>
    </source>
</evidence>
<evidence type="ECO:0000256" key="7">
    <source>
        <dbReference type="ARBA" id="ARBA00023136"/>
    </source>
</evidence>
<feature type="transmembrane region" description="Helical" evidence="9">
    <location>
        <begin position="250"/>
        <end position="268"/>
    </location>
</feature>
<comment type="similarity">
    <text evidence="8">Belongs to the NhaC Na(+)/H(+) (TC 2.A.35) antiporter family.</text>
</comment>
<feature type="transmembrane region" description="Helical" evidence="9">
    <location>
        <begin position="133"/>
        <end position="155"/>
    </location>
</feature>
<evidence type="ECO:0000259" key="10">
    <source>
        <dbReference type="Pfam" id="PF03553"/>
    </source>
</evidence>
<dbReference type="PANTHER" id="PTHR33451">
    <property type="entry name" value="MALATE-2H(+)/NA(+)-LACTATE ANTIPORTER"/>
    <property type="match status" value="1"/>
</dbReference>
<name>A0A3M8AF63_9BACL</name>
<sequence>MSMAQVMPILAMIAGIVFSLSLGFPIALGIVFAILVTLVSVSKLGYSLKQQFSFGWEGVKKTKPVLMILFLVGVLIPLLMMGGTIPAIIYYGLSIVNVDYLFVLSFLLTGAVSYLLGTSVGTLSTIGLSLMGIAHAAGISPAIVGGALISGAMVGERFSPISSSRLLVLSNVGMTEEQDRRTRRPAMLATGICAVLFLLMDLFRTQTGSGEMISLYQGLLSSHFSLNGLLMLPLIVLIGSFALRVKAVTALLYGIVVSAVMVGIHGQLDAKTFFSAMLYGYELHSGTPLDQLVHGGGMVAILNVLLLIVLAGFLNGILNQANILTPIVDKLMGNTKNPTVLVAKAAALSLLVVIISCNQTIPILVLGSTLLERFSQWTGGRELLGKTMLDSTVVMPVLIPWNGLSMVMALTLGVPTVQTLPFVFFSIVLPIVTILSTRGFSPEGGFIATKNKAS</sequence>
<keyword evidence="3" id="KW-0050">Antiport</keyword>
<dbReference type="OrthoDB" id="9762978at2"/>
<dbReference type="GO" id="GO:0005886">
    <property type="term" value="C:plasma membrane"/>
    <property type="evidence" value="ECO:0007669"/>
    <property type="project" value="UniProtKB-SubCell"/>
</dbReference>
<feature type="transmembrane region" description="Helical" evidence="9">
    <location>
        <begin position="65"/>
        <end position="93"/>
    </location>
</feature>
<keyword evidence="6 9" id="KW-1133">Transmembrane helix</keyword>
<feature type="transmembrane region" description="Helical" evidence="9">
    <location>
        <begin position="298"/>
        <end position="318"/>
    </location>
</feature>
<keyword evidence="5 9" id="KW-0812">Transmembrane</keyword>
<evidence type="ECO:0000313" key="12">
    <source>
        <dbReference type="EMBL" id="RNB49864.1"/>
    </source>
</evidence>
<reference evidence="11 14" key="2">
    <citation type="submission" date="2019-06" db="EMBL/GenBank/DDBJ databases">
        <title>Whole genome shotgun sequence of Brevibacillus agri NBRC 15538.</title>
        <authorList>
            <person name="Hosoyama A."/>
            <person name="Uohara A."/>
            <person name="Ohji S."/>
            <person name="Ichikawa N."/>
        </authorList>
    </citation>
    <scope>NUCLEOTIDE SEQUENCE [LARGE SCALE GENOMIC DNA]</scope>
    <source>
        <strain evidence="11 14">NBRC 15538</strain>
    </source>
</reference>
<evidence type="ECO:0000313" key="14">
    <source>
        <dbReference type="Proteomes" id="UP000317180"/>
    </source>
</evidence>
<evidence type="ECO:0000256" key="3">
    <source>
        <dbReference type="ARBA" id="ARBA00022449"/>
    </source>
</evidence>
<dbReference type="AlphaFoldDB" id="A0A3M8AF63"/>